<accession>A0A7J8MST6</accession>
<feature type="compositionally biased region" description="Basic and acidic residues" evidence="1">
    <location>
        <begin position="7"/>
        <end position="23"/>
    </location>
</feature>
<name>A0A7J8MST6_9ROSI</name>
<dbReference type="EMBL" id="JABEZX010000010">
    <property type="protein sequence ID" value="MBA0567775.1"/>
    <property type="molecule type" value="Genomic_DNA"/>
</dbReference>
<evidence type="ECO:0000313" key="2">
    <source>
        <dbReference type="EMBL" id="MBA0567775.1"/>
    </source>
</evidence>
<organism evidence="2 3">
    <name type="scientific">Gossypium lobatum</name>
    <dbReference type="NCBI Taxonomy" id="34289"/>
    <lineage>
        <taxon>Eukaryota</taxon>
        <taxon>Viridiplantae</taxon>
        <taxon>Streptophyta</taxon>
        <taxon>Embryophyta</taxon>
        <taxon>Tracheophyta</taxon>
        <taxon>Spermatophyta</taxon>
        <taxon>Magnoliopsida</taxon>
        <taxon>eudicotyledons</taxon>
        <taxon>Gunneridae</taxon>
        <taxon>Pentapetalae</taxon>
        <taxon>rosids</taxon>
        <taxon>malvids</taxon>
        <taxon>Malvales</taxon>
        <taxon>Malvaceae</taxon>
        <taxon>Malvoideae</taxon>
        <taxon>Gossypium</taxon>
    </lineage>
</organism>
<reference evidence="2 3" key="1">
    <citation type="journal article" date="2019" name="Genome Biol. Evol.">
        <title>Insights into the evolution of the New World diploid cottons (Gossypium, subgenus Houzingenia) based on genome sequencing.</title>
        <authorList>
            <person name="Grover C.E."/>
            <person name="Arick M.A. 2nd"/>
            <person name="Thrash A."/>
            <person name="Conover J.L."/>
            <person name="Sanders W.S."/>
            <person name="Peterson D.G."/>
            <person name="Frelichowski J.E."/>
            <person name="Scheffler J.A."/>
            <person name="Scheffler B.E."/>
            <person name="Wendel J.F."/>
        </authorList>
    </citation>
    <scope>NUCLEOTIDE SEQUENCE [LARGE SCALE GENOMIC DNA]</scope>
    <source>
        <strain evidence="2">157</strain>
        <tissue evidence="2">Leaf</tissue>
    </source>
</reference>
<sequence length="96" mass="10851">MVKRRRGGETKSLEGQKNFENHKGKNLMSDQALTDMEHDQEENVLISEEGKKRARGEMESAIVLGNENSLAGRNKRLLKVNNFVSAATKRQADRPQ</sequence>
<evidence type="ECO:0000256" key="1">
    <source>
        <dbReference type="SAM" id="MobiDB-lite"/>
    </source>
</evidence>
<dbReference type="AlphaFoldDB" id="A0A7J8MST6"/>
<feature type="region of interest" description="Disordered" evidence="1">
    <location>
        <begin position="1"/>
        <end position="29"/>
    </location>
</feature>
<protein>
    <submittedName>
        <fullName evidence="2">Uncharacterized protein</fullName>
    </submittedName>
</protein>
<gene>
    <name evidence="2" type="ORF">Golob_005315</name>
</gene>
<evidence type="ECO:0000313" key="3">
    <source>
        <dbReference type="Proteomes" id="UP000593572"/>
    </source>
</evidence>
<comment type="caution">
    <text evidence="2">The sequence shown here is derived from an EMBL/GenBank/DDBJ whole genome shotgun (WGS) entry which is preliminary data.</text>
</comment>
<dbReference type="Proteomes" id="UP000593572">
    <property type="component" value="Unassembled WGS sequence"/>
</dbReference>
<proteinExistence type="predicted"/>
<keyword evidence="3" id="KW-1185">Reference proteome</keyword>